<dbReference type="Pfam" id="PF22811">
    <property type="entry name" value="Zn_ribbon_NrdR"/>
    <property type="match status" value="1"/>
</dbReference>
<dbReference type="STRING" id="867903.ThesuDRAFT_02241"/>
<proteinExistence type="inferred from homology"/>
<dbReference type="OrthoDB" id="9807461at2"/>
<dbReference type="PROSITE" id="PS51161">
    <property type="entry name" value="ATP_CONE"/>
    <property type="match status" value="1"/>
</dbReference>
<evidence type="ECO:0000256" key="2">
    <source>
        <dbReference type="ARBA" id="ARBA00022741"/>
    </source>
</evidence>
<dbReference type="HOGENOM" id="CLU_108412_0_0_9"/>
<evidence type="ECO:0000313" key="12">
    <source>
        <dbReference type="Proteomes" id="UP000005710"/>
    </source>
</evidence>
<evidence type="ECO:0000256" key="3">
    <source>
        <dbReference type="ARBA" id="ARBA00022833"/>
    </source>
</evidence>
<feature type="domain" description="ATP-cone" evidence="10">
    <location>
        <begin position="49"/>
        <end position="139"/>
    </location>
</feature>
<gene>
    <name evidence="8" type="primary">nrdR</name>
    <name evidence="11" type="ORF">ThesuDRAFT_02241</name>
</gene>
<accession>K6Q0B8</accession>
<keyword evidence="1 8" id="KW-0678">Repressor</keyword>
<keyword evidence="6 8" id="KW-0238">DNA-binding</keyword>
<evidence type="ECO:0000256" key="7">
    <source>
        <dbReference type="ARBA" id="ARBA00023163"/>
    </source>
</evidence>
<feature type="zinc finger region" evidence="8">
    <location>
        <begin position="3"/>
        <end position="34"/>
    </location>
</feature>
<dbReference type="EMBL" id="AENY02000003">
    <property type="protein sequence ID" value="EKP94503.1"/>
    <property type="molecule type" value="Genomic_DNA"/>
</dbReference>
<dbReference type="GO" id="GO:0005524">
    <property type="term" value="F:ATP binding"/>
    <property type="evidence" value="ECO:0007669"/>
    <property type="project" value="UniProtKB-UniRule"/>
</dbReference>
<keyword evidence="3 8" id="KW-0862">Zinc</keyword>
<evidence type="ECO:0000313" key="11">
    <source>
        <dbReference type="EMBL" id="EKP94503.1"/>
    </source>
</evidence>
<evidence type="ECO:0000256" key="9">
    <source>
        <dbReference type="SAM" id="MobiDB-lite"/>
    </source>
</evidence>
<organism evidence="11 12">
    <name type="scientific">Thermaerobacter subterraneus DSM 13965</name>
    <dbReference type="NCBI Taxonomy" id="867903"/>
    <lineage>
        <taxon>Bacteria</taxon>
        <taxon>Bacillati</taxon>
        <taxon>Bacillota</taxon>
        <taxon>Clostridia</taxon>
        <taxon>Eubacteriales</taxon>
        <taxon>Clostridiales Family XVII. Incertae Sedis</taxon>
        <taxon>Thermaerobacter</taxon>
    </lineage>
</organism>
<dbReference type="Pfam" id="PF03477">
    <property type="entry name" value="ATP-cone"/>
    <property type="match status" value="1"/>
</dbReference>
<feature type="region of interest" description="Disordered" evidence="9">
    <location>
        <begin position="148"/>
        <end position="206"/>
    </location>
</feature>
<keyword evidence="4 8" id="KW-0067">ATP-binding</keyword>
<reference evidence="11" key="2">
    <citation type="submission" date="2012-10" db="EMBL/GenBank/DDBJ databases">
        <title>Improved high-quality draft of Thermaerobacter subterraneus C21, DSM 13965.</title>
        <authorList>
            <consortium name="DOE Joint Genome Institute"/>
            <person name="Eisen J."/>
            <person name="Huntemann M."/>
            <person name="Wei C.-L."/>
            <person name="Han J."/>
            <person name="Detter J.C."/>
            <person name="Han C."/>
            <person name="Tapia R."/>
            <person name="Chen A."/>
            <person name="Kyrpides N."/>
            <person name="Mavromatis K."/>
            <person name="Markowitz V."/>
            <person name="Szeto E."/>
            <person name="Ivanova N."/>
            <person name="Mikhailova N."/>
            <person name="Ovchinnikova G."/>
            <person name="Pagani I."/>
            <person name="Pati A."/>
            <person name="Goodwin L."/>
            <person name="Nordberg H.P."/>
            <person name="Cantor M.N."/>
            <person name="Hua S.X."/>
            <person name="Woyke T."/>
            <person name="Eisen J."/>
            <person name="Klenk H.-P."/>
        </authorList>
    </citation>
    <scope>NUCLEOTIDE SEQUENCE [LARGE SCALE GENOMIC DNA]</scope>
    <source>
        <strain evidence="11">DSM 13965</strain>
    </source>
</reference>
<dbReference type="Proteomes" id="UP000005710">
    <property type="component" value="Unassembled WGS sequence"/>
</dbReference>
<comment type="cofactor">
    <cofactor evidence="8">
        <name>Zn(2+)</name>
        <dbReference type="ChEBI" id="CHEBI:29105"/>
    </cofactor>
    <text evidence="8">Binds 1 zinc ion.</text>
</comment>
<protein>
    <recommendedName>
        <fullName evidence="8">Transcriptional repressor NrdR</fullName>
    </recommendedName>
</protein>
<dbReference type="RefSeq" id="WP_006904522.1">
    <property type="nucleotide sequence ID" value="NZ_JH976535.1"/>
</dbReference>
<keyword evidence="7 8" id="KW-0804">Transcription</keyword>
<dbReference type="PANTHER" id="PTHR30455:SF2">
    <property type="entry name" value="TRANSCRIPTIONAL REPRESSOR NRDR"/>
    <property type="match status" value="1"/>
</dbReference>
<dbReference type="eggNOG" id="COG1327">
    <property type="taxonomic scope" value="Bacteria"/>
</dbReference>
<reference evidence="11" key="1">
    <citation type="submission" date="2010-10" db="EMBL/GenBank/DDBJ databases">
        <authorList>
            <consortium name="US DOE Joint Genome Institute (JGI-PGF)"/>
            <person name="Lucas S."/>
            <person name="Copeland A."/>
            <person name="Lapidus A."/>
            <person name="Bruce D."/>
            <person name="Goodwin L."/>
            <person name="Pitluck S."/>
            <person name="Kyrpides N."/>
            <person name="Mavromatis K."/>
            <person name="Detter J.C."/>
            <person name="Han C."/>
            <person name="Land M."/>
            <person name="Hauser L."/>
            <person name="Markowitz V."/>
            <person name="Cheng J.-F."/>
            <person name="Hugenholtz P."/>
            <person name="Woyke T."/>
            <person name="Wu D."/>
            <person name="Pukall R."/>
            <person name="Wahrenburg C."/>
            <person name="Brambilla E."/>
            <person name="Klenk H.-P."/>
            <person name="Eisen J.A."/>
        </authorList>
    </citation>
    <scope>NUCLEOTIDE SEQUENCE [LARGE SCALE GENOMIC DNA]</scope>
    <source>
        <strain evidence="11">DSM 13965</strain>
    </source>
</reference>
<dbReference type="InterPro" id="IPR005144">
    <property type="entry name" value="ATP-cone_dom"/>
</dbReference>
<evidence type="ECO:0000256" key="4">
    <source>
        <dbReference type="ARBA" id="ARBA00022840"/>
    </source>
</evidence>
<keyword evidence="2 8" id="KW-0547">Nucleotide-binding</keyword>
<evidence type="ECO:0000256" key="5">
    <source>
        <dbReference type="ARBA" id="ARBA00023015"/>
    </source>
</evidence>
<dbReference type="HAMAP" id="MF_00440">
    <property type="entry name" value="NrdR"/>
    <property type="match status" value="1"/>
</dbReference>
<comment type="caution">
    <text evidence="11">The sequence shown here is derived from an EMBL/GenBank/DDBJ whole genome shotgun (WGS) entry which is preliminary data.</text>
</comment>
<dbReference type="GO" id="GO:0008270">
    <property type="term" value="F:zinc ion binding"/>
    <property type="evidence" value="ECO:0007669"/>
    <property type="project" value="UniProtKB-UniRule"/>
</dbReference>
<name>K6Q0B8_9FIRM</name>
<evidence type="ECO:0000256" key="1">
    <source>
        <dbReference type="ARBA" id="ARBA00022491"/>
    </source>
</evidence>
<dbReference type="PANTHER" id="PTHR30455">
    <property type="entry name" value="TRANSCRIPTIONAL REPRESSOR NRDR"/>
    <property type="match status" value="1"/>
</dbReference>
<evidence type="ECO:0000256" key="8">
    <source>
        <dbReference type="HAMAP-Rule" id="MF_00440"/>
    </source>
</evidence>
<dbReference type="GO" id="GO:0045892">
    <property type="term" value="P:negative regulation of DNA-templated transcription"/>
    <property type="evidence" value="ECO:0007669"/>
    <property type="project" value="UniProtKB-UniRule"/>
</dbReference>
<sequence>MRCPRCLAPDTRVLDSRPTEEGMAVRRRRECQACGERFTTYEKVEVTPLLVIKKDGRREAFDRDKVLRGMLTACEKRPVELERLQAIAAEIERELQSRYDKEVESRVIGEMVMERLRHLDQVAYVRFASVYRQFKDLETFRRELDRLLGGDEPAPAPRSAGEASSDPVGDRQAPAAAAGGSAGPVQAGDGHPAAGIVRGTSPVGPR</sequence>
<comment type="function">
    <text evidence="8">Negatively regulates transcription of bacterial ribonucleotide reductase nrd genes and operons by binding to NrdR-boxes.</text>
</comment>
<keyword evidence="12" id="KW-1185">Reference proteome</keyword>
<dbReference type="InterPro" id="IPR055173">
    <property type="entry name" value="NrdR-like_N"/>
</dbReference>
<dbReference type="AlphaFoldDB" id="K6Q0B8"/>
<evidence type="ECO:0000259" key="10">
    <source>
        <dbReference type="PROSITE" id="PS51161"/>
    </source>
</evidence>
<dbReference type="InterPro" id="IPR003796">
    <property type="entry name" value="RNR_NrdR-like"/>
</dbReference>
<keyword evidence="8" id="KW-0863">Zinc-finger</keyword>
<keyword evidence="5 8" id="KW-0805">Transcription regulation</keyword>
<dbReference type="NCBIfam" id="TIGR00244">
    <property type="entry name" value="transcriptional regulator NrdR"/>
    <property type="match status" value="1"/>
</dbReference>
<feature type="compositionally biased region" description="Low complexity" evidence="9">
    <location>
        <begin position="172"/>
        <end position="188"/>
    </location>
</feature>
<evidence type="ECO:0000256" key="6">
    <source>
        <dbReference type="ARBA" id="ARBA00023125"/>
    </source>
</evidence>
<dbReference type="GO" id="GO:0003677">
    <property type="term" value="F:DNA binding"/>
    <property type="evidence" value="ECO:0007669"/>
    <property type="project" value="UniProtKB-KW"/>
</dbReference>
<comment type="similarity">
    <text evidence="8">Belongs to the NrdR family.</text>
</comment>
<keyword evidence="8" id="KW-0479">Metal-binding</keyword>